<dbReference type="InterPro" id="IPR050090">
    <property type="entry name" value="Tyrosine_recombinase_XerCD"/>
</dbReference>
<dbReference type="Pfam" id="PF00589">
    <property type="entry name" value="Phage_integrase"/>
    <property type="match status" value="1"/>
</dbReference>
<evidence type="ECO:0000259" key="3">
    <source>
        <dbReference type="PROSITE" id="PS51898"/>
    </source>
</evidence>
<dbReference type="Gene3D" id="1.10.443.10">
    <property type="entry name" value="Intergrase catalytic core"/>
    <property type="match status" value="1"/>
</dbReference>
<keyword evidence="2" id="KW-0233">DNA recombination</keyword>
<dbReference type="InterPro" id="IPR013762">
    <property type="entry name" value="Integrase-like_cat_sf"/>
</dbReference>
<reference evidence="4" key="1">
    <citation type="submission" date="2023-05" db="EMBL/GenBank/DDBJ databases">
        <title>Limnohabitans sp. strain HM2-2 Genome sequencing and assembly.</title>
        <authorList>
            <person name="Jung Y."/>
        </authorList>
    </citation>
    <scope>NUCLEOTIDE SEQUENCE</scope>
    <source>
        <strain evidence="4">HM2-2</strain>
    </source>
</reference>
<dbReference type="SUPFAM" id="SSF56349">
    <property type="entry name" value="DNA breaking-rejoining enzymes"/>
    <property type="match status" value="1"/>
</dbReference>
<name>A0ABT6X927_9BURK</name>
<dbReference type="InterPro" id="IPR011010">
    <property type="entry name" value="DNA_brk_join_enz"/>
</dbReference>
<keyword evidence="1" id="KW-0229">DNA integration</keyword>
<dbReference type="Proteomes" id="UP001431902">
    <property type="component" value="Unassembled WGS sequence"/>
</dbReference>
<evidence type="ECO:0000256" key="1">
    <source>
        <dbReference type="ARBA" id="ARBA00022908"/>
    </source>
</evidence>
<dbReference type="PANTHER" id="PTHR30349:SF90">
    <property type="entry name" value="TYROSINE RECOMBINASE XERD"/>
    <property type="match status" value="1"/>
</dbReference>
<gene>
    <name evidence="4" type="ORF">QLQ16_12445</name>
</gene>
<evidence type="ECO:0000313" key="5">
    <source>
        <dbReference type="Proteomes" id="UP001431902"/>
    </source>
</evidence>
<sequence length="404" mass="45170">MSIKPLEAQAVCARDDLLRDFEVELLRQGYKPSTVAKKKKLFADLNDWLQVHELSAGDLSFQLVDRFLFDRRSAGYSRHKTHETLRPILDYLCRLKITPPLEAPVSPNPASAILDRYRIFLTAERSLAMVTAARYIDCLRPFLSQRVLEGGLDLRNLKSADVTAFVVARCPQLNAGVAKLTVTALRSFLGFLHLDGVTERSLVHAAPKVLRRRLAGLPKGLEPDQVRRLLAACDVDTAVGCRDLAILTLLVRFGLRRGEVARLRLDDIDWRAGTISVHGKGNCYEQVPLPPDVGYRVAEYLQHGRPTHAKERTVFVRHLAPHHALSTTRVSTIVADVARRAGLGRVHAHRLRHTAATELLRAGASLPEIGQLLRHRRTATTAIYAKVDRDNLRLIARPWPEGAL</sequence>
<evidence type="ECO:0000313" key="4">
    <source>
        <dbReference type="EMBL" id="MDI9234639.1"/>
    </source>
</evidence>
<dbReference type="PROSITE" id="PS51898">
    <property type="entry name" value="TYR_RECOMBINASE"/>
    <property type="match status" value="1"/>
</dbReference>
<dbReference type="InterPro" id="IPR002104">
    <property type="entry name" value="Integrase_catalytic"/>
</dbReference>
<dbReference type="CDD" id="cd01188">
    <property type="entry name" value="INT_RitA_C_like"/>
    <property type="match status" value="1"/>
</dbReference>
<proteinExistence type="predicted"/>
<keyword evidence="5" id="KW-1185">Reference proteome</keyword>
<dbReference type="EMBL" id="JASGBH010000009">
    <property type="protein sequence ID" value="MDI9234639.1"/>
    <property type="molecule type" value="Genomic_DNA"/>
</dbReference>
<accession>A0ABT6X927</accession>
<evidence type="ECO:0000256" key="2">
    <source>
        <dbReference type="ARBA" id="ARBA00023172"/>
    </source>
</evidence>
<protein>
    <submittedName>
        <fullName evidence="4">Site-specific integrase</fullName>
    </submittedName>
</protein>
<dbReference type="PANTHER" id="PTHR30349">
    <property type="entry name" value="PHAGE INTEGRASE-RELATED"/>
    <property type="match status" value="1"/>
</dbReference>
<comment type="caution">
    <text evidence="4">The sequence shown here is derived from an EMBL/GenBank/DDBJ whole genome shotgun (WGS) entry which is preliminary data.</text>
</comment>
<organism evidence="4 5">
    <name type="scientific">Limnohabitans lacus</name>
    <dbReference type="NCBI Taxonomy" id="3045173"/>
    <lineage>
        <taxon>Bacteria</taxon>
        <taxon>Pseudomonadati</taxon>
        <taxon>Pseudomonadota</taxon>
        <taxon>Betaproteobacteria</taxon>
        <taxon>Burkholderiales</taxon>
        <taxon>Comamonadaceae</taxon>
        <taxon>Limnohabitans</taxon>
    </lineage>
</organism>
<dbReference type="RefSeq" id="WP_108418391.1">
    <property type="nucleotide sequence ID" value="NZ_JASGBH010000009.1"/>
</dbReference>
<feature type="domain" description="Tyr recombinase" evidence="3">
    <location>
        <begin position="216"/>
        <end position="397"/>
    </location>
</feature>